<dbReference type="InterPro" id="IPR050329">
    <property type="entry name" value="GLI_C2H2-zinc-finger"/>
</dbReference>
<name>A0A194PN19_PAPXU</name>
<evidence type="ECO:0000259" key="7">
    <source>
        <dbReference type="PROSITE" id="PS50157"/>
    </source>
</evidence>
<dbReference type="Proteomes" id="UP000053268">
    <property type="component" value="Unassembled WGS sequence"/>
</dbReference>
<keyword evidence="9" id="KW-1185">Reference proteome</keyword>
<keyword evidence="1" id="KW-0479">Metal-binding</keyword>
<evidence type="ECO:0000256" key="5">
    <source>
        <dbReference type="PROSITE-ProRule" id="PRU00042"/>
    </source>
</evidence>
<dbReference type="GO" id="GO:0005634">
    <property type="term" value="C:nucleus"/>
    <property type="evidence" value="ECO:0007669"/>
    <property type="project" value="UniProtKB-ARBA"/>
</dbReference>
<organism evidence="8 9">
    <name type="scientific">Papilio xuthus</name>
    <name type="common">Asian swallowtail butterfly</name>
    <dbReference type="NCBI Taxonomy" id="66420"/>
    <lineage>
        <taxon>Eukaryota</taxon>
        <taxon>Metazoa</taxon>
        <taxon>Ecdysozoa</taxon>
        <taxon>Arthropoda</taxon>
        <taxon>Hexapoda</taxon>
        <taxon>Insecta</taxon>
        <taxon>Pterygota</taxon>
        <taxon>Neoptera</taxon>
        <taxon>Endopterygota</taxon>
        <taxon>Lepidoptera</taxon>
        <taxon>Glossata</taxon>
        <taxon>Ditrysia</taxon>
        <taxon>Papilionoidea</taxon>
        <taxon>Papilionidae</taxon>
        <taxon>Papilioninae</taxon>
        <taxon>Papilio</taxon>
    </lineage>
</organism>
<keyword evidence="4" id="KW-0862">Zinc</keyword>
<dbReference type="SMART" id="SM00355">
    <property type="entry name" value="ZnF_C2H2"/>
    <property type="match status" value="3"/>
</dbReference>
<dbReference type="Pfam" id="PF00096">
    <property type="entry name" value="zf-C2H2"/>
    <property type="match status" value="1"/>
</dbReference>
<evidence type="ECO:0000256" key="4">
    <source>
        <dbReference type="ARBA" id="ARBA00022833"/>
    </source>
</evidence>
<feature type="domain" description="C2H2-type" evidence="7">
    <location>
        <begin position="10"/>
        <end position="39"/>
    </location>
</feature>
<dbReference type="GO" id="GO:0045944">
    <property type="term" value="P:positive regulation of transcription by RNA polymerase II"/>
    <property type="evidence" value="ECO:0007669"/>
    <property type="project" value="UniProtKB-ARBA"/>
</dbReference>
<protein>
    <submittedName>
        <fullName evidence="8">Krueppel-likeous protein 1</fullName>
    </submittedName>
</protein>
<dbReference type="PANTHER" id="PTHR19818:SF139">
    <property type="entry name" value="PAIR-RULE PROTEIN ODD-PAIRED"/>
    <property type="match status" value="1"/>
</dbReference>
<dbReference type="STRING" id="66420.A0A194PN19"/>
<keyword evidence="2" id="KW-0677">Repeat</keyword>
<dbReference type="GO" id="GO:0000981">
    <property type="term" value="F:DNA-binding transcription factor activity, RNA polymerase II-specific"/>
    <property type="evidence" value="ECO:0007669"/>
    <property type="project" value="TreeGrafter"/>
</dbReference>
<feature type="domain" description="C2H2-type" evidence="7">
    <location>
        <begin position="68"/>
        <end position="96"/>
    </location>
</feature>
<feature type="region of interest" description="Disordered" evidence="6">
    <location>
        <begin position="162"/>
        <end position="197"/>
    </location>
</feature>
<dbReference type="Gene3D" id="3.30.160.60">
    <property type="entry name" value="Classic Zinc Finger"/>
    <property type="match status" value="2"/>
</dbReference>
<dbReference type="PANTHER" id="PTHR19818">
    <property type="entry name" value="ZINC FINGER PROTEIN ZIC AND GLI"/>
    <property type="match status" value="1"/>
</dbReference>
<evidence type="ECO:0000256" key="2">
    <source>
        <dbReference type="ARBA" id="ARBA00022737"/>
    </source>
</evidence>
<dbReference type="PROSITE" id="PS50157">
    <property type="entry name" value="ZINC_FINGER_C2H2_2"/>
    <property type="match status" value="3"/>
</dbReference>
<evidence type="ECO:0000313" key="8">
    <source>
        <dbReference type="EMBL" id="KPI94712.1"/>
    </source>
</evidence>
<gene>
    <name evidence="8" type="ORF">RR46_05964</name>
</gene>
<dbReference type="SUPFAM" id="SSF57667">
    <property type="entry name" value="beta-beta-alpha zinc fingers"/>
    <property type="match status" value="2"/>
</dbReference>
<evidence type="ECO:0000313" key="9">
    <source>
        <dbReference type="Proteomes" id="UP000053268"/>
    </source>
</evidence>
<dbReference type="PROSITE" id="PS00028">
    <property type="entry name" value="ZINC_FINGER_C2H2_1"/>
    <property type="match status" value="3"/>
</dbReference>
<dbReference type="AlphaFoldDB" id="A0A194PN19"/>
<proteinExistence type="predicted"/>
<evidence type="ECO:0000256" key="1">
    <source>
        <dbReference type="ARBA" id="ARBA00022723"/>
    </source>
</evidence>
<reference evidence="8 9" key="1">
    <citation type="journal article" date="2015" name="Nat. Commun.">
        <title>Outbred genome sequencing and CRISPR/Cas9 gene editing in butterflies.</title>
        <authorList>
            <person name="Li X."/>
            <person name="Fan D."/>
            <person name="Zhang W."/>
            <person name="Liu G."/>
            <person name="Zhang L."/>
            <person name="Zhao L."/>
            <person name="Fang X."/>
            <person name="Chen L."/>
            <person name="Dong Y."/>
            <person name="Chen Y."/>
            <person name="Ding Y."/>
            <person name="Zhao R."/>
            <person name="Feng M."/>
            <person name="Zhu Y."/>
            <person name="Feng Y."/>
            <person name="Jiang X."/>
            <person name="Zhu D."/>
            <person name="Xiang H."/>
            <person name="Feng X."/>
            <person name="Li S."/>
            <person name="Wang J."/>
            <person name="Zhang G."/>
            <person name="Kronforst M.R."/>
            <person name="Wang W."/>
        </authorList>
    </citation>
    <scope>NUCLEOTIDE SEQUENCE [LARGE SCALE GENOMIC DNA]</scope>
    <source>
        <strain evidence="8">Ya'a_city_454_Px</strain>
        <tissue evidence="8">Whole body</tissue>
    </source>
</reference>
<feature type="domain" description="C2H2-type" evidence="7">
    <location>
        <begin position="40"/>
        <end position="67"/>
    </location>
</feature>
<dbReference type="GO" id="GO:0000978">
    <property type="term" value="F:RNA polymerase II cis-regulatory region sequence-specific DNA binding"/>
    <property type="evidence" value="ECO:0007669"/>
    <property type="project" value="TreeGrafter"/>
</dbReference>
<sequence length="233" mass="24791">MRTHTGEKPYRCPAPGCGKGFTCSKQLKVHSRTHTGERPYTCDICLRDFGYNHVLKLHRFQHYGERCYRCTVCDGTFNTKKQMEAHIYKEHGAETPRAAAALSTVPVASNGNPMCDLVKVALQQMPPTPPSSPPSPPCTITAVPAAASPALIPAADPAPAPLITPIPASTPSPSPSPPTTNLQFTLAPSSLPPRKRKLIPYHDSLSASATVSVPAVRHTSVIQFAPPAAAGLS</sequence>
<evidence type="ECO:0000256" key="6">
    <source>
        <dbReference type="SAM" id="MobiDB-lite"/>
    </source>
</evidence>
<dbReference type="InterPro" id="IPR013087">
    <property type="entry name" value="Znf_C2H2_type"/>
</dbReference>
<dbReference type="InterPro" id="IPR036236">
    <property type="entry name" value="Znf_C2H2_sf"/>
</dbReference>
<dbReference type="GO" id="GO:0008270">
    <property type="term" value="F:zinc ion binding"/>
    <property type="evidence" value="ECO:0007669"/>
    <property type="project" value="UniProtKB-KW"/>
</dbReference>
<dbReference type="FunFam" id="3.30.160.60:FF:000072">
    <property type="entry name" value="zinc finger protein 143 isoform X1"/>
    <property type="match status" value="1"/>
</dbReference>
<dbReference type="Pfam" id="PF13894">
    <property type="entry name" value="zf-C2H2_4"/>
    <property type="match status" value="1"/>
</dbReference>
<keyword evidence="3 5" id="KW-0863">Zinc-finger</keyword>
<evidence type="ECO:0000256" key="3">
    <source>
        <dbReference type="ARBA" id="ARBA00022771"/>
    </source>
</evidence>
<accession>A0A194PN19</accession>
<dbReference type="EMBL" id="KQ459598">
    <property type="protein sequence ID" value="KPI94712.1"/>
    <property type="molecule type" value="Genomic_DNA"/>
</dbReference>
<feature type="compositionally biased region" description="Pro residues" evidence="6">
    <location>
        <begin position="162"/>
        <end position="178"/>
    </location>
</feature>